<dbReference type="Pfam" id="PF13188">
    <property type="entry name" value="PAS_8"/>
    <property type="match status" value="1"/>
</dbReference>
<organism evidence="2 3">
    <name type="scientific">Thalassovita mediterranea</name>
    <dbReference type="NCBI Taxonomy" id="340021"/>
    <lineage>
        <taxon>Bacteria</taxon>
        <taxon>Pseudomonadati</taxon>
        <taxon>Pseudomonadota</taxon>
        <taxon>Alphaproteobacteria</taxon>
        <taxon>Rhodobacterales</taxon>
        <taxon>Roseobacteraceae</taxon>
        <taxon>Thalassovita</taxon>
    </lineage>
</organism>
<protein>
    <submittedName>
        <fullName evidence="2">Sensor protein DivL</fullName>
        <ecNumber evidence="2">2.7.13.3</ecNumber>
    </submittedName>
</protein>
<dbReference type="EMBL" id="CYSF01000015">
    <property type="protein sequence ID" value="CUH85449.1"/>
    <property type="molecule type" value="Genomic_DNA"/>
</dbReference>
<dbReference type="Proteomes" id="UP000051681">
    <property type="component" value="Unassembled WGS sequence"/>
</dbReference>
<dbReference type="Gene3D" id="3.30.450.20">
    <property type="entry name" value="PAS domain"/>
    <property type="match status" value="1"/>
</dbReference>
<name>A0A0P1GS51_9RHOB</name>
<feature type="domain" description="PAS" evidence="1">
    <location>
        <begin position="150"/>
        <end position="220"/>
    </location>
</feature>
<dbReference type="SUPFAM" id="SSF55785">
    <property type="entry name" value="PYP-like sensor domain (PAS domain)"/>
    <property type="match status" value="2"/>
</dbReference>
<evidence type="ECO:0000259" key="1">
    <source>
        <dbReference type="SMART" id="SM00091"/>
    </source>
</evidence>
<dbReference type="InterPro" id="IPR035965">
    <property type="entry name" value="PAS-like_dom_sf"/>
</dbReference>
<dbReference type="SMART" id="SM00091">
    <property type="entry name" value="PAS"/>
    <property type="match status" value="2"/>
</dbReference>
<feature type="domain" description="PAS" evidence="1">
    <location>
        <begin position="264"/>
        <end position="331"/>
    </location>
</feature>
<dbReference type="OrthoDB" id="9797304at2"/>
<keyword evidence="2" id="KW-0808">Transferase</keyword>
<dbReference type="EC" id="2.7.13.3" evidence="2"/>
<accession>A0A0P1GS51</accession>
<dbReference type="Pfam" id="PF12860">
    <property type="entry name" value="PAS_7"/>
    <property type="match status" value="1"/>
</dbReference>
<evidence type="ECO:0000313" key="2">
    <source>
        <dbReference type="EMBL" id="CUH85449.1"/>
    </source>
</evidence>
<dbReference type="STRING" id="340021.TM5383_02683"/>
<dbReference type="InterPro" id="IPR000014">
    <property type="entry name" value="PAS"/>
</dbReference>
<keyword evidence="3" id="KW-1185">Reference proteome</keyword>
<evidence type="ECO:0000313" key="3">
    <source>
        <dbReference type="Proteomes" id="UP000051681"/>
    </source>
</evidence>
<reference evidence="2 3" key="1">
    <citation type="submission" date="2015-09" db="EMBL/GenBank/DDBJ databases">
        <authorList>
            <consortium name="Swine Surveillance"/>
        </authorList>
    </citation>
    <scope>NUCLEOTIDE SEQUENCE [LARGE SCALE GENOMIC DNA]</scope>
    <source>
        <strain evidence="2 3">CECT 8383</strain>
    </source>
</reference>
<dbReference type="GO" id="GO:0004673">
    <property type="term" value="F:protein histidine kinase activity"/>
    <property type="evidence" value="ECO:0007669"/>
    <property type="project" value="UniProtKB-EC"/>
</dbReference>
<sequence>MITLADIVIIGTTSLATSALAYLAMRRAPSATTAAVNSTETCAVFLFDGEVLIDTNQEGEVFLTSFGVANRNWTTVYQVLSLRFPTMPIHQPDTPVLLPMILESQDAGSTSRLYIEQAGERIRLRLKETPIAPRSVTDLYRQRGWEGQLSRLRNAVNNAPYPIWQTTTNGRILWANTAYQNLMEACDQNITQDAQGVHYPNLFQLPGRGCLQRDRYRACVALAPGQETLWYEINAVRSELHTMHYATDINAIVQSEKTQREFVQTLTKTFAQLSIGLAVFDRKRELTLFNPALTDLTGLAPAFLASKPSLRSLFDALRDAQMMPEPRDYQSWHENLDALTDAALDGRYTETWNLPTGQMYRISGRPHPDGAIVFLFEDISAEMSLNRRFRADMQLNQSVLDQYTHPIAVFSANGTLHLKNAAYDAQWPMPDDIRDGAIQIDQRPEQITDLMHNISRWQKHDANGIDWHALTAQVAEIGPEVLSGCHVTLDDGTPRSIWVRKLPDGATLICFGINGSHAQLVKSAQRQAIGETASCSD</sequence>
<gene>
    <name evidence="2" type="primary">divL</name>
    <name evidence="2" type="ORF">TM5383_02683</name>
</gene>
<dbReference type="AlphaFoldDB" id="A0A0P1GS51"/>
<proteinExistence type="predicted"/>